<dbReference type="RefSeq" id="WP_226847006.1">
    <property type="nucleotide sequence ID" value="NZ_JAOBZK010000035.1"/>
</dbReference>
<feature type="transmembrane region" description="Helical" evidence="1">
    <location>
        <begin position="82"/>
        <end position="104"/>
    </location>
</feature>
<evidence type="ECO:0000256" key="1">
    <source>
        <dbReference type="SAM" id="Phobius"/>
    </source>
</evidence>
<proteinExistence type="predicted"/>
<name>A0ABD4Z1C0_9BURK</name>
<protein>
    <recommendedName>
        <fullName evidence="4">DNA translocase FtsK 4TM region domain-containing protein</fullName>
    </recommendedName>
</protein>
<evidence type="ECO:0000313" key="2">
    <source>
        <dbReference type="EMBL" id="MDH1180616.1"/>
    </source>
</evidence>
<feature type="transmembrane region" description="Helical" evidence="1">
    <location>
        <begin position="111"/>
        <end position="131"/>
    </location>
</feature>
<keyword evidence="1" id="KW-0812">Transmembrane</keyword>
<feature type="transmembrane region" description="Helical" evidence="1">
    <location>
        <begin position="35"/>
        <end position="62"/>
    </location>
</feature>
<dbReference type="EMBL" id="JAOBZK010000035">
    <property type="protein sequence ID" value="MDH1180616.1"/>
    <property type="molecule type" value="Genomic_DNA"/>
</dbReference>
<dbReference type="AlphaFoldDB" id="A0ABD4Z1C0"/>
<accession>A0ABD4Z1C0</accession>
<sequence>MQDKAQDVLAQARTHAARWTAIAARRVNRGDAAGALLFLLGTTLFAVITVRMMGSAASLSFYDMLRLQNGASLQGAIAGQGAGAGVYAVLWLLAVAGPLLPSLLEHRAARLGYFAPLALWAIALAGVVSQVREVMDATRQFAGFMGSSRASRSLAGDMASNLWNSLSFGFGFYLCAAIAIAFTVRGIAAMRRRA</sequence>
<comment type="caution">
    <text evidence="2">The sequence shown here is derived from an EMBL/GenBank/DDBJ whole genome shotgun (WGS) entry which is preliminary data.</text>
</comment>
<gene>
    <name evidence="2" type="ORF">N5C72_21255</name>
</gene>
<evidence type="ECO:0008006" key="4">
    <source>
        <dbReference type="Google" id="ProtNLM"/>
    </source>
</evidence>
<dbReference type="Proteomes" id="UP001158644">
    <property type="component" value="Unassembled WGS sequence"/>
</dbReference>
<reference evidence="2 3" key="1">
    <citation type="submission" date="2022-09" db="EMBL/GenBank/DDBJ databases">
        <title>Intensive care unit water sources are persistently colonized with multi-drug resistant bacteria and are the site of extensive horizontal gene transfer of antibiotic resistance genes.</title>
        <authorList>
            <person name="Diorio-Toth L."/>
        </authorList>
    </citation>
    <scope>NUCLEOTIDE SEQUENCE [LARGE SCALE GENOMIC DNA]</scope>
    <source>
        <strain evidence="2 3">GD03967</strain>
    </source>
</reference>
<evidence type="ECO:0000313" key="3">
    <source>
        <dbReference type="Proteomes" id="UP001158644"/>
    </source>
</evidence>
<keyword evidence="1" id="KW-1133">Transmembrane helix</keyword>
<keyword evidence="1" id="KW-0472">Membrane</keyword>
<feature type="transmembrane region" description="Helical" evidence="1">
    <location>
        <begin position="170"/>
        <end position="188"/>
    </location>
</feature>
<organism evidence="2 3">
    <name type="scientific">Achromobacter mucicolens</name>
    <dbReference type="NCBI Taxonomy" id="1389922"/>
    <lineage>
        <taxon>Bacteria</taxon>
        <taxon>Pseudomonadati</taxon>
        <taxon>Pseudomonadota</taxon>
        <taxon>Betaproteobacteria</taxon>
        <taxon>Burkholderiales</taxon>
        <taxon>Alcaligenaceae</taxon>
        <taxon>Achromobacter</taxon>
    </lineage>
</organism>